<protein>
    <submittedName>
        <fullName evidence="1">Uncharacterized protein</fullName>
    </submittedName>
</protein>
<keyword evidence="2" id="KW-1185">Reference proteome</keyword>
<dbReference type="HOGENOM" id="CLU_2451225_0_0_3"/>
<dbReference type="RefSeq" id="WP_015204215.1">
    <property type="nucleotide sequence ID" value="NC_019753.1"/>
</dbReference>
<accession>K9W2T7</accession>
<dbReference type="AlphaFoldDB" id="K9W2T7"/>
<name>K9W2T7_9CYAN</name>
<organism evidence="1 2">
    <name type="scientific">Crinalium epipsammum PCC 9333</name>
    <dbReference type="NCBI Taxonomy" id="1173022"/>
    <lineage>
        <taxon>Bacteria</taxon>
        <taxon>Bacillati</taxon>
        <taxon>Cyanobacteriota</taxon>
        <taxon>Cyanophyceae</taxon>
        <taxon>Gomontiellales</taxon>
        <taxon>Gomontiellaceae</taxon>
        <taxon>Crinalium</taxon>
    </lineage>
</organism>
<gene>
    <name evidence="1" type="ORF">Cri9333_3278</name>
</gene>
<dbReference type="eggNOG" id="ENOG50336AM">
    <property type="taxonomic scope" value="Bacteria"/>
</dbReference>
<dbReference type="PATRIC" id="fig|1173022.3.peg.3543"/>
<dbReference type="EMBL" id="CP003620">
    <property type="protein sequence ID" value="AFZ14109.1"/>
    <property type="molecule type" value="Genomic_DNA"/>
</dbReference>
<evidence type="ECO:0000313" key="2">
    <source>
        <dbReference type="Proteomes" id="UP000010472"/>
    </source>
</evidence>
<sequence length="82" mass="9066">MQREIANTDGVTWSCVQAYTGLTEGTENKDAASVKGEDDSYWVVCTPSGGAKSVRLKLEGDWENTYSDEDLLNEIMTKQQAE</sequence>
<reference evidence="1 2" key="1">
    <citation type="submission" date="2012-06" db="EMBL/GenBank/DDBJ databases">
        <title>Finished chromosome of genome of Crinalium epipsammum PCC 9333.</title>
        <authorList>
            <consortium name="US DOE Joint Genome Institute"/>
            <person name="Gugger M."/>
            <person name="Coursin T."/>
            <person name="Rippka R."/>
            <person name="Tandeau De Marsac N."/>
            <person name="Huntemann M."/>
            <person name="Wei C.-L."/>
            <person name="Han J."/>
            <person name="Detter J.C."/>
            <person name="Han C."/>
            <person name="Tapia R."/>
            <person name="Davenport K."/>
            <person name="Daligault H."/>
            <person name="Erkkila T."/>
            <person name="Gu W."/>
            <person name="Munk A.C.C."/>
            <person name="Teshima H."/>
            <person name="Xu Y."/>
            <person name="Chain P."/>
            <person name="Chen A."/>
            <person name="Krypides N."/>
            <person name="Mavromatis K."/>
            <person name="Markowitz V."/>
            <person name="Szeto E."/>
            <person name="Ivanova N."/>
            <person name="Mikhailova N."/>
            <person name="Ovchinnikova G."/>
            <person name="Pagani I."/>
            <person name="Pati A."/>
            <person name="Goodwin L."/>
            <person name="Peters L."/>
            <person name="Pitluck S."/>
            <person name="Woyke T."/>
            <person name="Kerfeld C."/>
        </authorList>
    </citation>
    <scope>NUCLEOTIDE SEQUENCE [LARGE SCALE GENOMIC DNA]</scope>
    <source>
        <strain evidence="1 2">PCC 9333</strain>
    </source>
</reference>
<dbReference type="KEGG" id="cep:Cri9333_3278"/>
<dbReference type="OrthoDB" id="531817at2"/>
<proteinExistence type="predicted"/>
<evidence type="ECO:0000313" key="1">
    <source>
        <dbReference type="EMBL" id="AFZ14109.1"/>
    </source>
</evidence>
<dbReference type="Proteomes" id="UP000010472">
    <property type="component" value="Chromosome"/>
</dbReference>